<gene>
    <name evidence="1" type="ORF">GWK48_03680</name>
</gene>
<proteinExistence type="predicted"/>
<dbReference type="AlphaFoldDB" id="A0A6N0NSC9"/>
<dbReference type="Proteomes" id="UP000509301">
    <property type="component" value="Chromosome"/>
</dbReference>
<dbReference type="EMBL" id="CP049074">
    <property type="protein sequence ID" value="QKQ99611.1"/>
    <property type="molecule type" value="Genomic_DNA"/>
</dbReference>
<dbReference type="RefSeq" id="WP_174629706.1">
    <property type="nucleotide sequence ID" value="NZ_CP049074.1"/>
</dbReference>
<dbReference type="GeneID" id="55641019"/>
<sequence length="127" mass="14791">MKASEALDLYLLSEEFQIEIDQIDPESVADLREVPLEVRIVLNKNGRRRLVNLAFLKIAGECNQEFVRDYLNLDLSLRDIFEKHGVYTELEYVALNCLQMVKDEDAQRALKRLKNFILSRKSKPHGL</sequence>
<dbReference type="KEGG" id="mten:GWK48_03680"/>
<evidence type="ECO:0000313" key="2">
    <source>
        <dbReference type="Proteomes" id="UP000509301"/>
    </source>
</evidence>
<organism evidence="1 2">
    <name type="scientific">Metallosphaera tengchongensis</name>
    <dbReference type="NCBI Taxonomy" id="1532350"/>
    <lineage>
        <taxon>Archaea</taxon>
        <taxon>Thermoproteota</taxon>
        <taxon>Thermoprotei</taxon>
        <taxon>Sulfolobales</taxon>
        <taxon>Sulfolobaceae</taxon>
        <taxon>Metallosphaera</taxon>
    </lineage>
</organism>
<name>A0A6N0NSC9_9CREN</name>
<keyword evidence="2" id="KW-1185">Reference proteome</keyword>
<dbReference type="OrthoDB" id="34414at2157"/>
<accession>A0A6N0NSC9</accession>
<protein>
    <submittedName>
        <fullName evidence="1">Uncharacterized protein</fullName>
    </submittedName>
</protein>
<reference evidence="1 2" key="1">
    <citation type="submission" date="2020-02" db="EMBL/GenBank/DDBJ databases">
        <title>Comparative genome analysis reveals the metabolism and evolution of the thermophilic archaeal genus Metallosphaera.</title>
        <authorList>
            <person name="Jiang C."/>
        </authorList>
    </citation>
    <scope>NUCLEOTIDE SEQUENCE [LARGE SCALE GENOMIC DNA]</scope>
    <source>
        <strain evidence="1 2">Ric-A</strain>
    </source>
</reference>
<evidence type="ECO:0000313" key="1">
    <source>
        <dbReference type="EMBL" id="QKQ99611.1"/>
    </source>
</evidence>